<dbReference type="Gene3D" id="3.40.50.2000">
    <property type="entry name" value="Glycogen Phosphorylase B"/>
    <property type="match status" value="1"/>
</dbReference>
<protein>
    <recommendedName>
        <fullName evidence="3">Glycosyltransferase</fullName>
    </recommendedName>
</protein>
<dbReference type="EMBL" id="BRXZ01001713">
    <property type="protein sequence ID" value="GMH77143.1"/>
    <property type="molecule type" value="Genomic_DNA"/>
</dbReference>
<dbReference type="AlphaFoldDB" id="A0A9W7EHN8"/>
<gene>
    <name evidence="1" type="ORF">TrRE_jg4461</name>
</gene>
<dbReference type="Pfam" id="PF13692">
    <property type="entry name" value="Glyco_trans_1_4"/>
    <property type="match status" value="1"/>
</dbReference>
<evidence type="ECO:0000313" key="2">
    <source>
        <dbReference type="Proteomes" id="UP001165082"/>
    </source>
</evidence>
<evidence type="ECO:0000313" key="1">
    <source>
        <dbReference type="EMBL" id="GMH77143.1"/>
    </source>
</evidence>
<name>A0A9W7EHN8_9STRA</name>
<keyword evidence="2" id="KW-1185">Reference proteome</keyword>
<sequence length="267" mass="30429">MLENEYKIPGEKLQLGSFFTKPVEMGYDEEKHGYDHRKNFISIGGFKHKPNVDSAVWLAEEIWPRINKKIPDASLNIYGAYPTKQISSLHSPKNNIRVHGFVPSLDEPFLKNRVLLAPLRFGAGVKGKIIDAFRYGCPVVTTPIGSEGIGPEDVEWGGLVTRRIDDAEEFADAAVALYNDRKRYESSKAAARKILVSEFDETTNLDAIVDSIERVNRDLEGHRQRDVFGNVLWHSSNRATEFFSRFIELKEKNRKDEENRSEEPKCC</sequence>
<proteinExistence type="predicted"/>
<organism evidence="1 2">
    <name type="scientific">Triparma retinervis</name>
    <dbReference type="NCBI Taxonomy" id="2557542"/>
    <lineage>
        <taxon>Eukaryota</taxon>
        <taxon>Sar</taxon>
        <taxon>Stramenopiles</taxon>
        <taxon>Ochrophyta</taxon>
        <taxon>Bolidophyceae</taxon>
        <taxon>Parmales</taxon>
        <taxon>Triparmaceae</taxon>
        <taxon>Triparma</taxon>
    </lineage>
</organism>
<dbReference type="Proteomes" id="UP001165082">
    <property type="component" value="Unassembled WGS sequence"/>
</dbReference>
<reference evidence="1" key="1">
    <citation type="submission" date="2022-07" db="EMBL/GenBank/DDBJ databases">
        <title>Genome analysis of Parmales, a sister group of diatoms, reveals the evolutionary specialization of diatoms from phago-mixotrophs to photoautotrophs.</title>
        <authorList>
            <person name="Ban H."/>
            <person name="Sato S."/>
            <person name="Yoshikawa S."/>
            <person name="Kazumasa Y."/>
            <person name="Nakamura Y."/>
            <person name="Ichinomiya M."/>
            <person name="Saitoh K."/>
            <person name="Sato N."/>
            <person name="Blanc-Mathieu R."/>
            <person name="Endo H."/>
            <person name="Kuwata A."/>
            <person name="Ogata H."/>
        </authorList>
    </citation>
    <scope>NUCLEOTIDE SEQUENCE</scope>
</reference>
<dbReference type="OrthoDB" id="205194at2759"/>
<dbReference type="SUPFAM" id="SSF53756">
    <property type="entry name" value="UDP-Glycosyltransferase/glycogen phosphorylase"/>
    <property type="match status" value="1"/>
</dbReference>
<evidence type="ECO:0008006" key="3">
    <source>
        <dbReference type="Google" id="ProtNLM"/>
    </source>
</evidence>
<comment type="caution">
    <text evidence="1">The sequence shown here is derived from an EMBL/GenBank/DDBJ whole genome shotgun (WGS) entry which is preliminary data.</text>
</comment>
<accession>A0A9W7EHN8</accession>